<organism evidence="3 4">
    <name type="scientific">Halomonas campaniensis</name>
    <dbReference type="NCBI Taxonomy" id="213554"/>
    <lineage>
        <taxon>Bacteria</taxon>
        <taxon>Pseudomonadati</taxon>
        <taxon>Pseudomonadota</taxon>
        <taxon>Gammaproteobacteria</taxon>
        <taxon>Oceanospirillales</taxon>
        <taxon>Halomonadaceae</taxon>
        <taxon>Halomonas</taxon>
    </lineage>
</organism>
<feature type="signal peptide" evidence="2">
    <location>
        <begin position="1"/>
        <end position="23"/>
    </location>
</feature>
<evidence type="ECO:0000256" key="2">
    <source>
        <dbReference type="SAM" id="SignalP"/>
    </source>
</evidence>
<reference evidence="3 4" key="1">
    <citation type="submission" date="2020-08" db="EMBL/GenBank/DDBJ databases">
        <title>Genomic Encyclopedia of Archaeal and Bacterial Type Strains, Phase II (KMG-II): from individual species to whole genera.</title>
        <authorList>
            <person name="Goeker M."/>
        </authorList>
    </citation>
    <scope>NUCLEOTIDE SEQUENCE [LARGE SCALE GENOMIC DNA]</scope>
    <source>
        <strain evidence="3 4">5AG</strain>
    </source>
</reference>
<proteinExistence type="predicted"/>
<dbReference type="Proteomes" id="UP000553442">
    <property type="component" value="Unassembled WGS sequence"/>
</dbReference>
<protein>
    <recommendedName>
        <fullName evidence="5">PepSY domain-containing protein</fullName>
    </recommendedName>
</protein>
<feature type="chain" id="PRO_5031439814" description="PepSY domain-containing protein" evidence="2">
    <location>
        <begin position="24"/>
        <end position="156"/>
    </location>
</feature>
<accession>A0A7W5K0C4</accession>
<feature type="region of interest" description="Disordered" evidence="1">
    <location>
        <begin position="132"/>
        <end position="156"/>
    </location>
</feature>
<keyword evidence="4" id="KW-1185">Reference proteome</keyword>
<keyword evidence="2" id="KW-0732">Signal</keyword>
<dbReference type="EMBL" id="JACHZF010000003">
    <property type="protein sequence ID" value="MBB3329610.1"/>
    <property type="molecule type" value="Genomic_DNA"/>
</dbReference>
<evidence type="ECO:0000313" key="4">
    <source>
        <dbReference type="Proteomes" id="UP000553442"/>
    </source>
</evidence>
<evidence type="ECO:0000256" key="1">
    <source>
        <dbReference type="SAM" id="MobiDB-lite"/>
    </source>
</evidence>
<gene>
    <name evidence="3" type="ORF">BDK63_000450</name>
</gene>
<evidence type="ECO:0008006" key="5">
    <source>
        <dbReference type="Google" id="ProtNLM"/>
    </source>
</evidence>
<comment type="caution">
    <text evidence="3">The sequence shown here is derived from an EMBL/GenBank/DDBJ whole genome shotgun (WGS) entry which is preliminary data.</text>
</comment>
<name>A0A7W5K0C4_9GAMM</name>
<dbReference type="AlphaFoldDB" id="A0A7W5K0C4"/>
<sequence>MTIKMLIAGSLTALALGATAAHADDALPAGSLDAVLERGAAYGFTHYLEIEAKERGQVELEGWLDDEWQAEVRLSLESGELHKEERKRRDDGPWGMSEAEVRLAMEVAVAEGMAEFEEIEFKRDDLIKVEGRDEDGRELEVTTRRGEEETLKVERD</sequence>
<dbReference type="RefSeq" id="WP_183329700.1">
    <property type="nucleotide sequence ID" value="NZ_JACHZF010000003.1"/>
</dbReference>
<evidence type="ECO:0000313" key="3">
    <source>
        <dbReference type="EMBL" id="MBB3329610.1"/>
    </source>
</evidence>